<keyword evidence="1" id="KW-0677">Repeat</keyword>
<dbReference type="InterPro" id="IPR001119">
    <property type="entry name" value="SLH_dom"/>
</dbReference>
<dbReference type="Pfam" id="PF00395">
    <property type="entry name" value="SLH"/>
    <property type="match status" value="3"/>
</dbReference>
<evidence type="ECO:0000313" key="5">
    <source>
        <dbReference type="Proteomes" id="UP001524944"/>
    </source>
</evidence>
<feature type="domain" description="SLH" evidence="3">
    <location>
        <begin position="966"/>
        <end position="1024"/>
    </location>
</feature>
<keyword evidence="2" id="KW-0732">Signal</keyword>
<dbReference type="InterPro" id="IPR001330">
    <property type="entry name" value="Prenyltrans"/>
</dbReference>
<dbReference type="Proteomes" id="UP001524944">
    <property type="component" value="Unassembled WGS sequence"/>
</dbReference>
<dbReference type="PANTHER" id="PTHR43308">
    <property type="entry name" value="OUTER MEMBRANE PROTEIN ALPHA-RELATED"/>
    <property type="match status" value="1"/>
</dbReference>
<dbReference type="Pfam" id="PF14478">
    <property type="entry name" value="DUF4430"/>
    <property type="match status" value="1"/>
</dbReference>
<dbReference type="CDD" id="cd00688">
    <property type="entry name" value="ISOPREN_C2_like"/>
    <property type="match status" value="1"/>
</dbReference>
<dbReference type="InterPro" id="IPR008930">
    <property type="entry name" value="Terpenoid_cyclase/PrenylTrfase"/>
</dbReference>
<evidence type="ECO:0000313" key="4">
    <source>
        <dbReference type="EMBL" id="MCR6544845.1"/>
    </source>
</evidence>
<protein>
    <submittedName>
        <fullName evidence="4">S-layer homology domain-containing protein</fullName>
    </submittedName>
</protein>
<dbReference type="PROSITE" id="PS51272">
    <property type="entry name" value="SLH"/>
    <property type="match status" value="3"/>
</dbReference>
<proteinExistence type="predicted"/>
<accession>A0ABT1Y1X0</accession>
<dbReference type="InterPro" id="IPR051465">
    <property type="entry name" value="Cell_Envelope_Struct_Comp"/>
</dbReference>
<dbReference type="InterPro" id="IPR027954">
    <property type="entry name" value="Transcobalamin-like_C"/>
</dbReference>
<dbReference type="Pfam" id="PF00432">
    <property type="entry name" value="Prenyltrans"/>
    <property type="match status" value="2"/>
</dbReference>
<sequence length="1024" mass="110189">MKIKKSMLCCLLITLLLVFSGIVSASESVNFYKEAQQKTVIFYADNKNNLTHWQEIVGLTEAGENLQDDPWQLPEWNLDTLNEEAGVLDYLSLILSIDASGEDPANIEGRNLVAELAALQEDNGGFGAETMLTYWAMIALDRTNGNYNTEAAVAYLLGQQNESGGFSWTNKDQTPDTDSTGFALVALANHQDADGVEAAYAEAMDYLHCVQKETGGFGTDANALTENCESTASVILGLLAIEKDVTAVGWQKNNDNMIDALLRFQLSDGSFSHVANASSDLIATRFALMALAQVVESGNGGSGGSGEPGGDPSEEKTVRVRVEGHETNLADEKVTVTGTALDALKKAVGEEEVEDFDGWISRIKGEAGQTGIVEGINTNWLYYVIRDGEIEPGAFDLGSGGYKVKDGDEIVFYIGAADNTTWVGKTYLPQVSVSPANIKEGETVTITIGAKKYNWPDGLSDLTEEEKGVIGNYAVKVGETSYTSENGQVNIAYVTKGTINFTVSNSSDQGYPDVVTYNGSFIVQDKGNSGGGGGSGSSDDITVKVYIVGKGGAKDVLFGPDNVTISKKDTYGWTALGALDAAGLDWAASKDSEDLVVEIEGQKNQGQNGWMFKVNNTVPEVAAGVTKVKAGDKILWWYSMDAMDTHGPDWPSGASAGAGSVSVGTEEKITKSMVTAYIDNLVGLKENKLLNADKKMTAQEAVALKEELEKHNVSLSLDAGTEESFLSDGEVALLISAQALSQGGKIRLNEVGSADRPKQFAVKLVSSIYELASESAKFNQSAIIAIRTPFTDGLEMKQIFPAWYNEESEMWVPVPGIIDMETGLVVFRVDHFTKIAVLQLPEGKSFSDVDESMAWAKDAIEILAGQGYISGTGGGFEPKRSINRGEFVKIMVASAGLEPQVYGNGLFKDVKADDWFAGYVQQAYDMNIITGEGGNFRPKDNITRNEAAAIFYRMQEKAPIADQNLSLNFKDAKGIPTWAVPGIHFVHEQGLMTGYEDNTFRGGNFLTRVEAAVTVYRYLGAEGN</sequence>
<feature type="chain" id="PRO_5045839043" evidence="2">
    <location>
        <begin position="26"/>
        <end position="1024"/>
    </location>
</feature>
<dbReference type="SUPFAM" id="SSF48239">
    <property type="entry name" value="Terpenoid cyclases/Protein prenyltransferases"/>
    <property type="match status" value="1"/>
</dbReference>
<feature type="domain" description="SLH" evidence="3">
    <location>
        <begin position="903"/>
        <end position="965"/>
    </location>
</feature>
<dbReference type="Gene3D" id="1.50.10.20">
    <property type="match status" value="1"/>
</dbReference>
<dbReference type="EMBL" id="JANPWE010000002">
    <property type="protein sequence ID" value="MCR6544845.1"/>
    <property type="molecule type" value="Genomic_DNA"/>
</dbReference>
<name>A0ABT1Y1X0_9FIRM</name>
<evidence type="ECO:0000259" key="3">
    <source>
        <dbReference type="PROSITE" id="PS51272"/>
    </source>
</evidence>
<gene>
    <name evidence="4" type="ORF">NVS47_04820</name>
</gene>
<feature type="domain" description="SLH" evidence="3">
    <location>
        <begin position="843"/>
        <end position="902"/>
    </location>
</feature>
<dbReference type="RefSeq" id="WP_198306590.1">
    <property type="nucleotide sequence ID" value="NZ_CP022121.1"/>
</dbReference>
<dbReference type="Gene3D" id="2.170.130.30">
    <property type="match status" value="1"/>
</dbReference>
<comment type="caution">
    <text evidence="4">The sequence shown here is derived from an EMBL/GenBank/DDBJ whole genome shotgun (WGS) entry which is preliminary data.</text>
</comment>
<dbReference type="PANTHER" id="PTHR43308:SF5">
    <property type="entry name" value="S-LAYER PROTEIN _ PEPTIDOGLYCAN ENDO-BETA-N-ACETYLGLUCOSAMINIDASE"/>
    <property type="match status" value="1"/>
</dbReference>
<reference evidence="4 5" key="1">
    <citation type="submission" date="2022-08" db="EMBL/GenBank/DDBJ databases">
        <title>Proteogenomics of the novel Dehalobacterium formicoaceticum strain EZ94 highlights a key role of methyltransferases during anaerobic dichloromethane degradation.</title>
        <authorList>
            <person name="Wasmund K."/>
        </authorList>
    </citation>
    <scope>NUCLEOTIDE SEQUENCE [LARGE SCALE GENOMIC DNA]</scope>
    <source>
        <strain evidence="4 5">EZ94</strain>
    </source>
</reference>
<organism evidence="4 5">
    <name type="scientific">Dehalobacterium formicoaceticum</name>
    <dbReference type="NCBI Taxonomy" id="51515"/>
    <lineage>
        <taxon>Bacteria</taxon>
        <taxon>Bacillati</taxon>
        <taxon>Bacillota</taxon>
        <taxon>Clostridia</taxon>
        <taxon>Eubacteriales</taxon>
        <taxon>Peptococcaceae</taxon>
        <taxon>Dehalobacterium</taxon>
    </lineage>
</organism>
<evidence type="ECO:0000256" key="1">
    <source>
        <dbReference type="ARBA" id="ARBA00022737"/>
    </source>
</evidence>
<evidence type="ECO:0000256" key="2">
    <source>
        <dbReference type="SAM" id="SignalP"/>
    </source>
</evidence>
<keyword evidence="5" id="KW-1185">Reference proteome</keyword>
<feature type="signal peptide" evidence="2">
    <location>
        <begin position="1"/>
        <end position="25"/>
    </location>
</feature>